<reference evidence="1" key="1">
    <citation type="submission" date="2019-10" db="EMBL/GenBank/DDBJ databases">
        <title>Conservation and host-specific expression of non-tandemly repeated heterogenous ribosome RNA gene in arbuscular mycorrhizal fungi.</title>
        <authorList>
            <person name="Maeda T."/>
            <person name="Kobayashi Y."/>
            <person name="Nakagawa T."/>
            <person name="Ezawa T."/>
            <person name="Yamaguchi K."/>
            <person name="Bino T."/>
            <person name="Nishimoto Y."/>
            <person name="Shigenobu S."/>
            <person name="Kawaguchi M."/>
        </authorList>
    </citation>
    <scope>NUCLEOTIDE SEQUENCE</scope>
    <source>
        <strain evidence="1">HR1</strain>
    </source>
</reference>
<dbReference type="AlphaFoldDB" id="A0A8H3KW45"/>
<evidence type="ECO:0000313" key="2">
    <source>
        <dbReference type="Proteomes" id="UP000615446"/>
    </source>
</evidence>
<name>A0A8H3KW45_9GLOM</name>
<dbReference type="Proteomes" id="UP000615446">
    <property type="component" value="Unassembled WGS sequence"/>
</dbReference>
<sequence>MKVDFAIRTCKNSTAEGRMFSVGTCLDAHESGFYTLKKADTLESSSDLRPIGYPLPHLGKFRKLLRNLFEAVLTNKIWSNFDFRIHILTVDSSAFGCVGTLMARFLIFGHAEFNETIISQISYLDAQNSKITRANQ</sequence>
<organism evidence="1 2">
    <name type="scientific">Rhizophagus clarus</name>
    <dbReference type="NCBI Taxonomy" id="94130"/>
    <lineage>
        <taxon>Eukaryota</taxon>
        <taxon>Fungi</taxon>
        <taxon>Fungi incertae sedis</taxon>
        <taxon>Mucoromycota</taxon>
        <taxon>Glomeromycotina</taxon>
        <taxon>Glomeromycetes</taxon>
        <taxon>Glomerales</taxon>
        <taxon>Glomeraceae</taxon>
        <taxon>Rhizophagus</taxon>
    </lineage>
</organism>
<evidence type="ECO:0000313" key="1">
    <source>
        <dbReference type="EMBL" id="GES75030.1"/>
    </source>
</evidence>
<comment type="caution">
    <text evidence="1">The sequence shown here is derived from an EMBL/GenBank/DDBJ whole genome shotgun (WGS) entry which is preliminary data.</text>
</comment>
<dbReference type="EMBL" id="BLAL01000013">
    <property type="protein sequence ID" value="GES75030.1"/>
    <property type="molecule type" value="Genomic_DNA"/>
</dbReference>
<proteinExistence type="predicted"/>
<gene>
    <name evidence="1" type="ORF">RCL2_000248500</name>
</gene>
<accession>A0A8H3KW45</accession>
<protein>
    <submittedName>
        <fullName evidence="1">Uncharacterized protein</fullName>
    </submittedName>
</protein>